<feature type="region of interest" description="Disordered" evidence="9">
    <location>
        <begin position="238"/>
        <end position="279"/>
    </location>
</feature>
<evidence type="ECO:0000313" key="10">
    <source>
        <dbReference type="EMBL" id="CAK7270756.1"/>
    </source>
</evidence>
<keyword evidence="4 8" id="KW-0999">Mitochondrion inner membrane</keyword>
<keyword evidence="5 8" id="KW-0809">Transit peptide</keyword>
<name>A0ABP0DR25_9PEZI</name>
<evidence type="ECO:0000256" key="6">
    <source>
        <dbReference type="ARBA" id="ARBA00023128"/>
    </source>
</evidence>
<accession>A0ABP0DR25</accession>
<dbReference type="Gene3D" id="3.30.460.10">
    <property type="entry name" value="Beta Polymerase, domain 2"/>
    <property type="match status" value="1"/>
</dbReference>
<comment type="similarity">
    <text evidence="3 8">Belongs to the ATP25 family.</text>
</comment>
<reference evidence="10 11" key="1">
    <citation type="submission" date="2024-01" db="EMBL/GenBank/DDBJ databases">
        <authorList>
            <person name="Allen C."/>
            <person name="Tagirdzhanova G."/>
        </authorList>
    </citation>
    <scope>NUCLEOTIDE SEQUENCE [LARGE SCALE GENOMIC DNA]</scope>
    <source>
        <strain evidence="10 11">CBS 119000</strain>
    </source>
</reference>
<evidence type="ECO:0000256" key="8">
    <source>
        <dbReference type="RuleBase" id="RU367062"/>
    </source>
</evidence>
<feature type="compositionally biased region" description="Low complexity" evidence="9">
    <location>
        <begin position="262"/>
        <end position="279"/>
    </location>
</feature>
<evidence type="ECO:0000313" key="11">
    <source>
        <dbReference type="Proteomes" id="UP001642502"/>
    </source>
</evidence>
<dbReference type="PANTHER" id="PTHR28087:SF1">
    <property type="entry name" value="ATPASE SYNTHESIS PROTEIN 25, MITOCHONDRIAL"/>
    <property type="match status" value="1"/>
</dbReference>
<comment type="function">
    <text evidence="1">Probable mitochondrial mRNA stabilization factor.</text>
</comment>
<sequence>MRVDVPKHASLALLDTPIPPIPTNAPSLVEPLLTFVAEELGLVELKLLDLRALDPPAALGPDLIMLFGSARSERHLHVSADRLVRWLRKYGINATADGLLGRNELKIKLRRKARRAKLLGNMASLESASGGDQIDDGISTQWVCLHAGTVGRSRAEGQTTDADGRTTGFGSLRSTGTTVVVQMFTEAKRKQLGLEMLWSKTLARSVTKRINAGEDLPAWALAAAEAARETIASAQIGEMEAAEEHTEGSVAEDPFRVQPKTSFSAVSSAPSDSSLVMSQ</sequence>
<comment type="caution">
    <text evidence="10">The sequence shown here is derived from an EMBL/GenBank/DDBJ whole genome shotgun (WGS) entry which is preliminary data.</text>
</comment>
<comment type="subcellular location">
    <subcellularLocation>
        <location evidence="2 8">Mitochondrion inner membrane</location>
        <topology evidence="2 8">Peripheral membrane protein</topology>
        <orientation evidence="2 8">Matrix side</orientation>
    </subcellularLocation>
</comment>
<evidence type="ECO:0000256" key="9">
    <source>
        <dbReference type="SAM" id="MobiDB-lite"/>
    </source>
</evidence>
<dbReference type="InterPro" id="IPR043519">
    <property type="entry name" value="NT_sf"/>
</dbReference>
<keyword evidence="11" id="KW-1185">Reference proteome</keyword>
<keyword evidence="6 8" id="KW-0496">Mitochondrion</keyword>
<organism evidence="10 11">
    <name type="scientific">Sporothrix epigloea</name>
    <dbReference type="NCBI Taxonomy" id="1892477"/>
    <lineage>
        <taxon>Eukaryota</taxon>
        <taxon>Fungi</taxon>
        <taxon>Dikarya</taxon>
        <taxon>Ascomycota</taxon>
        <taxon>Pezizomycotina</taxon>
        <taxon>Sordariomycetes</taxon>
        <taxon>Sordariomycetidae</taxon>
        <taxon>Ophiostomatales</taxon>
        <taxon>Ophiostomataceae</taxon>
        <taxon>Sporothrix</taxon>
    </lineage>
</organism>
<dbReference type="PANTHER" id="PTHR28087">
    <property type="entry name" value="ATPASE SYNTHESIS PROTEIN 25, MITOCHONDRIAL"/>
    <property type="match status" value="1"/>
</dbReference>
<evidence type="ECO:0000256" key="5">
    <source>
        <dbReference type="ARBA" id="ARBA00022946"/>
    </source>
</evidence>
<dbReference type="InterPro" id="IPR040152">
    <property type="entry name" value="Atp25"/>
</dbReference>
<evidence type="ECO:0000256" key="3">
    <source>
        <dbReference type="ARBA" id="ARBA00010787"/>
    </source>
</evidence>
<proteinExistence type="inferred from homology"/>
<comment type="function">
    <text evidence="8">Mitochondrial mRNA stabilization factor.</text>
</comment>
<evidence type="ECO:0000256" key="7">
    <source>
        <dbReference type="ARBA" id="ARBA00023136"/>
    </source>
</evidence>
<dbReference type="Proteomes" id="UP001642502">
    <property type="component" value="Unassembled WGS sequence"/>
</dbReference>
<evidence type="ECO:0000256" key="4">
    <source>
        <dbReference type="ARBA" id="ARBA00022792"/>
    </source>
</evidence>
<gene>
    <name evidence="10" type="primary">ATP25</name>
    <name evidence="10" type="ORF">SEPCBS119000_004249</name>
</gene>
<dbReference type="EMBL" id="CAWUON010000063">
    <property type="protein sequence ID" value="CAK7270756.1"/>
    <property type="molecule type" value="Genomic_DNA"/>
</dbReference>
<keyword evidence="7 8" id="KW-0472">Membrane</keyword>
<protein>
    <recommendedName>
        <fullName evidence="8">ATPase synthesis protein 25</fullName>
    </recommendedName>
</protein>
<evidence type="ECO:0000256" key="1">
    <source>
        <dbReference type="ARBA" id="ARBA00003470"/>
    </source>
</evidence>
<evidence type="ECO:0000256" key="2">
    <source>
        <dbReference type="ARBA" id="ARBA00004443"/>
    </source>
</evidence>